<organism evidence="5 6">
    <name type="scientific">Rhypophila decipiens</name>
    <dbReference type="NCBI Taxonomy" id="261697"/>
    <lineage>
        <taxon>Eukaryota</taxon>
        <taxon>Fungi</taxon>
        <taxon>Dikarya</taxon>
        <taxon>Ascomycota</taxon>
        <taxon>Pezizomycotina</taxon>
        <taxon>Sordariomycetes</taxon>
        <taxon>Sordariomycetidae</taxon>
        <taxon>Sordariales</taxon>
        <taxon>Naviculisporaceae</taxon>
        <taxon>Rhypophila</taxon>
    </lineage>
</organism>
<evidence type="ECO:0000313" key="6">
    <source>
        <dbReference type="Proteomes" id="UP001301769"/>
    </source>
</evidence>
<keyword evidence="1" id="KW-0489">Methyltransferase</keyword>
<dbReference type="PANTHER" id="PTHR43167:SF1">
    <property type="entry name" value="PUTATIVE (AFU_ORTHOLOGUE AFUA_6G01830)-RELATED"/>
    <property type="match status" value="1"/>
</dbReference>
<dbReference type="GO" id="GO:0008171">
    <property type="term" value="F:O-methyltransferase activity"/>
    <property type="evidence" value="ECO:0007669"/>
    <property type="project" value="InterPro"/>
</dbReference>
<reference evidence="5" key="1">
    <citation type="journal article" date="2023" name="Mol. Phylogenet. Evol.">
        <title>Genome-scale phylogeny and comparative genomics of the fungal order Sordariales.</title>
        <authorList>
            <person name="Hensen N."/>
            <person name="Bonometti L."/>
            <person name="Westerberg I."/>
            <person name="Brannstrom I.O."/>
            <person name="Guillou S."/>
            <person name="Cros-Aarteil S."/>
            <person name="Calhoun S."/>
            <person name="Haridas S."/>
            <person name="Kuo A."/>
            <person name="Mondo S."/>
            <person name="Pangilinan J."/>
            <person name="Riley R."/>
            <person name="LaButti K."/>
            <person name="Andreopoulos B."/>
            <person name="Lipzen A."/>
            <person name="Chen C."/>
            <person name="Yan M."/>
            <person name="Daum C."/>
            <person name="Ng V."/>
            <person name="Clum A."/>
            <person name="Steindorff A."/>
            <person name="Ohm R.A."/>
            <person name="Martin F."/>
            <person name="Silar P."/>
            <person name="Natvig D.O."/>
            <person name="Lalanne C."/>
            <person name="Gautier V."/>
            <person name="Ament-Velasquez S.L."/>
            <person name="Kruys A."/>
            <person name="Hutchinson M.I."/>
            <person name="Powell A.J."/>
            <person name="Barry K."/>
            <person name="Miller A.N."/>
            <person name="Grigoriev I.V."/>
            <person name="Debuchy R."/>
            <person name="Gladieux P."/>
            <person name="Hiltunen Thoren M."/>
            <person name="Johannesson H."/>
        </authorList>
    </citation>
    <scope>NUCLEOTIDE SEQUENCE</scope>
    <source>
        <strain evidence="5">PSN293</strain>
    </source>
</reference>
<dbReference type="AlphaFoldDB" id="A0AAN6YC08"/>
<evidence type="ECO:0008006" key="7">
    <source>
        <dbReference type="Google" id="ProtNLM"/>
    </source>
</evidence>
<dbReference type="GO" id="GO:0032259">
    <property type="term" value="P:methylation"/>
    <property type="evidence" value="ECO:0007669"/>
    <property type="project" value="UniProtKB-KW"/>
</dbReference>
<dbReference type="Gene3D" id="3.40.50.150">
    <property type="entry name" value="Vaccinia Virus protein VP39"/>
    <property type="match status" value="1"/>
</dbReference>
<keyword evidence="6" id="KW-1185">Reference proteome</keyword>
<keyword evidence="2" id="KW-0808">Transferase</keyword>
<evidence type="ECO:0000313" key="5">
    <source>
        <dbReference type="EMBL" id="KAK4216544.1"/>
    </source>
</evidence>
<dbReference type="SUPFAM" id="SSF53335">
    <property type="entry name" value="S-adenosyl-L-methionine-dependent methyltransferases"/>
    <property type="match status" value="1"/>
</dbReference>
<accession>A0AAN6YC08</accession>
<reference evidence="5" key="2">
    <citation type="submission" date="2023-05" db="EMBL/GenBank/DDBJ databases">
        <authorList>
            <consortium name="Lawrence Berkeley National Laboratory"/>
            <person name="Steindorff A."/>
            <person name="Hensen N."/>
            <person name="Bonometti L."/>
            <person name="Westerberg I."/>
            <person name="Brannstrom I.O."/>
            <person name="Guillou S."/>
            <person name="Cros-Aarteil S."/>
            <person name="Calhoun S."/>
            <person name="Haridas S."/>
            <person name="Kuo A."/>
            <person name="Mondo S."/>
            <person name="Pangilinan J."/>
            <person name="Riley R."/>
            <person name="Labutti K."/>
            <person name="Andreopoulos B."/>
            <person name="Lipzen A."/>
            <person name="Chen C."/>
            <person name="Yanf M."/>
            <person name="Daum C."/>
            <person name="Ng V."/>
            <person name="Clum A."/>
            <person name="Ohm R."/>
            <person name="Martin F."/>
            <person name="Silar P."/>
            <person name="Natvig D."/>
            <person name="Lalanne C."/>
            <person name="Gautier V."/>
            <person name="Ament-Velasquez S.L."/>
            <person name="Kruys A."/>
            <person name="Hutchinson M.I."/>
            <person name="Powell A.J."/>
            <person name="Barry K."/>
            <person name="Miller A.N."/>
            <person name="Grigoriev I.V."/>
            <person name="Debuchy R."/>
            <person name="Gladieux P."/>
            <person name="Thoren M.H."/>
            <person name="Johannesson H."/>
        </authorList>
    </citation>
    <scope>NUCLEOTIDE SEQUENCE</scope>
    <source>
        <strain evidence="5">PSN293</strain>
    </source>
</reference>
<gene>
    <name evidence="5" type="ORF">QBC37DRAFT_309825</name>
</gene>
<dbReference type="PROSITE" id="PS51682">
    <property type="entry name" value="SAM_OMT_I"/>
    <property type="match status" value="1"/>
</dbReference>
<dbReference type="InterPro" id="IPR029063">
    <property type="entry name" value="SAM-dependent_MTases_sf"/>
</dbReference>
<dbReference type="EMBL" id="MU858067">
    <property type="protein sequence ID" value="KAK4216544.1"/>
    <property type="molecule type" value="Genomic_DNA"/>
</dbReference>
<proteinExistence type="inferred from homology"/>
<dbReference type="Proteomes" id="UP001301769">
    <property type="component" value="Unassembled WGS sequence"/>
</dbReference>
<evidence type="ECO:0000256" key="1">
    <source>
        <dbReference type="ARBA" id="ARBA00022603"/>
    </source>
</evidence>
<sequence>MDSISTGPIANLLEKLHHEAEAADKPLMEHFFYQAAIDKMIQSETKDLGAAYSELAGNFLSVSPQFGRFLYACARASRARRIVEFGSSMGVSTIYLAAALRDNNNNNNNNSSSSSTGGGVIGTELELSKAERAMSNLSAAGLADLVEIRVGDARETLLLGAGEDGEIDMVLLDGAFTLYLDVLKVLEPRLRPGALIIGENCFRQAGGYVDYVSDPANGYLSVPLPFDAHTHRGNLLSVRTGTGGRSGAVRQ</sequence>
<evidence type="ECO:0000256" key="4">
    <source>
        <dbReference type="ARBA" id="ARBA00023453"/>
    </source>
</evidence>
<comment type="caution">
    <text evidence="5">The sequence shown here is derived from an EMBL/GenBank/DDBJ whole genome shotgun (WGS) entry which is preliminary data.</text>
</comment>
<keyword evidence="3" id="KW-0949">S-adenosyl-L-methionine</keyword>
<comment type="similarity">
    <text evidence="4">Belongs to the class I-like SAM-binding methyltransferase superfamily. Cation-dependent O-methyltransferase family.</text>
</comment>
<evidence type="ECO:0000256" key="2">
    <source>
        <dbReference type="ARBA" id="ARBA00022679"/>
    </source>
</evidence>
<name>A0AAN6YC08_9PEZI</name>
<dbReference type="InterPro" id="IPR002935">
    <property type="entry name" value="SAM_O-MeTrfase"/>
</dbReference>
<protein>
    <recommendedName>
        <fullName evidence="7">O-methyltransferase</fullName>
    </recommendedName>
</protein>
<evidence type="ECO:0000256" key="3">
    <source>
        <dbReference type="ARBA" id="ARBA00022691"/>
    </source>
</evidence>
<dbReference type="Pfam" id="PF13578">
    <property type="entry name" value="Methyltransf_24"/>
    <property type="match status" value="1"/>
</dbReference>
<dbReference type="PANTHER" id="PTHR43167">
    <property type="entry name" value="PUTATIVE (AFU_ORTHOLOGUE AFUA_6G01830)-RELATED"/>
    <property type="match status" value="1"/>
</dbReference>